<dbReference type="PRINTS" id="PR01040">
    <property type="entry name" value="TRNASYNTHTYR"/>
</dbReference>
<dbReference type="SUPFAM" id="SSF52374">
    <property type="entry name" value="Nucleotidylyl transferase"/>
    <property type="match status" value="1"/>
</dbReference>
<dbReference type="InterPro" id="IPR002305">
    <property type="entry name" value="aa-tRNA-synth_Ic"/>
</dbReference>
<dbReference type="InterPro" id="IPR002942">
    <property type="entry name" value="S4_RNA-bd"/>
</dbReference>
<dbReference type="FunFam" id="1.10.240.10:FF:000001">
    <property type="entry name" value="Tyrosine--tRNA ligase"/>
    <property type="match status" value="1"/>
</dbReference>
<evidence type="ECO:0000313" key="14">
    <source>
        <dbReference type="Proteomes" id="UP001438707"/>
    </source>
</evidence>
<accession>A0AAW1RWD5</accession>
<dbReference type="InterPro" id="IPR002307">
    <property type="entry name" value="Tyr-tRNA-ligase"/>
</dbReference>
<name>A0AAW1RWD5_9CHLO</name>
<dbReference type="Pfam" id="PF00579">
    <property type="entry name" value="tRNA-synt_1b"/>
    <property type="match status" value="1"/>
</dbReference>
<dbReference type="InterPro" id="IPR014729">
    <property type="entry name" value="Rossmann-like_a/b/a_fold"/>
</dbReference>
<dbReference type="Gene3D" id="3.40.50.620">
    <property type="entry name" value="HUPs"/>
    <property type="match status" value="1"/>
</dbReference>
<keyword evidence="4 11" id="KW-0067">ATP-binding</keyword>
<keyword evidence="7 11" id="KW-0030">Aminoacyl-tRNA synthetase</keyword>
<dbReference type="GO" id="GO:0005739">
    <property type="term" value="C:mitochondrion"/>
    <property type="evidence" value="ECO:0007669"/>
    <property type="project" value="TreeGrafter"/>
</dbReference>
<evidence type="ECO:0000256" key="10">
    <source>
        <dbReference type="PROSITE-ProRule" id="PRU00182"/>
    </source>
</evidence>
<dbReference type="CDD" id="cd00165">
    <property type="entry name" value="S4"/>
    <property type="match status" value="1"/>
</dbReference>
<proteinExistence type="inferred from homology"/>
<comment type="catalytic activity">
    <reaction evidence="9 11">
        <text>tRNA(Tyr) + L-tyrosine + ATP = L-tyrosyl-tRNA(Tyr) + AMP + diphosphate + H(+)</text>
        <dbReference type="Rhea" id="RHEA:10220"/>
        <dbReference type="Rhea" id="RHEA-COMP:9706"/>
        <dbReference type="Rhea" id="RHEA-COMP:9707"/>
        <dbReference type="ChEBI" id="CHEBI:15378"/>
        <dbReference type="ChEBI" id="CHEBI:30616"/>
        <dbReference type="ChEBI" id="CHEBI:33019"/>
        <dbReference type="ChEBI" id="CHEBI:58315"/>
        <dbReference type="ChEBI" id="CHEBI:78442"/>
        <dbReference type="ChEBI" id="CHEBI:78536"/>
        <dbReference type="ChEBI" id="CHEBI:456215"/>
        <dbReference type="EC" id="6.1.1.1"/>
    </reaction>
</comment>
<dbReference type="SUPFAM" id="SSF55174">
    <property type="entry name" value="Alpha-L RNA-binding motif"/>
    <property type="match status" value="1"/>
</dbReference>
<dbReference type="EMBL" id="JALJOS010000006">
    <property type="protein sequence ID" value="KAK9837952.1"/>
    <property type="molecule type" value="Genomic_DNA"/>
</dbReference>
<evidence type="ECO:0000256" key="2">
    <source>
        <dbReference type="ARBA" id="ARBA00022598"/>
    </source>
</evidence>
<feature type="domain" description="RNA-binding S4" evidence="12">
    <location>
        <begin position="432"/>
        <end position="494"/>
    </location>
</feature>
<evidence type="ECO:0000259" key="12">
    <source>
        <dbReference type="SMART" id="SM00363"/>
    </source>
</evidence>
<sequence length="499" mass="54015">MRSGLLHSTELLHTCFTRARVCPPWKNRSSYHWASTVRWASHSNAKTWSQRSFCCAASASQAADSAAKVSSTPGNVVQILRERGLLQDIAGEGLEQAAANGPLTLYLGFDPTADSLHLGSLLGLIVLRWFQKCGHKVIALVGGATGRVGDPSGRSLERPVLSEAEIDGNVAGIRRNIESFLRPEAGSSPSVINNLDWLGGISFLDFLRDVGRFSRVNIMLSRDSVKSRLGREEGISFTEFTYQLLQGYDFLHLNQHHGVRLQVGGSDQMGNILTGLDLIRRCSDAGADSCFGLCFPLLTRTDGTKMGKSAEGAVWLAPEKLSPFKFYQYLLGSVPDTDVIKFLRMLTFLPLADIASLEGSMGSAEYKPNTAQRLLAEEVTRMVHGEEGLQQALKATEALAPGKRTQLDAAALEAIAEDAPTATLPREQVVGAPLADIIAATGMQPSKGAAKRMIKGGGVRMNNEKVAEETQTVTEEDLIEGRLLLLATGKKNKLVLRIE</sequence>
<dbReference type="InterPro" id="IPR024107">
    <property type="entry name" value="Tyr-tRNA-ligase_bac_1"/>
</dbReference>
<dbReference type="InterPro" id="IPR036986">
    <property type="entry name" value="S4_RNA-bd_sf"/>
</dbReference>
<dbReference type="Pfam" id="PF22421">
    <property type="entry name" value="SYY_C-terminal"/>
    <property type="match status" value="1"/>
</dbReference>
<protein>
    <recommendedName>
        <fullName evidence="1 11">Tyrosine--tRNA ligase</fullName>
        <ecNumber evidence="1 11">6.1.1.1</ecNumber>
    </recommendedName>
    <alternativeName>
        <fullName evidence="8 11">Tyrosyl-tRNA synthetase</fullName>
    </alternativeName>
</protein>
<dbReference type="GO" id="GO:0005524">
    <property type="term" value="F:ATP binding"/>
    <property type="evidence" value="ECO:0007669"/>
    <property type="project" value="UniProtKB-KW"/>
</dbReference>
<dbReference type="HAMAP" id="MF_02006">
    <property type="entry name" value="Tyr_tRNA_synth_type1"/>
    <property type="match status" value="1"/>
</dbReference>
<evidence type="ECO:0000256" key="9">
    <source>
        <dbReference type="ARBA" id="ARBA00048248"/>
    </source>
</evidence>
<dbReference type="Proteomes" id="UP001438707">
    <property type="component" value="Unassembled WGS sequence"/>
</dbReference>
<dbReference type="Gene3D" id="1.10.240.10">
    <property type="entry name" value="Tyrosyl-Transfer RNA Synthetase"/>
    <property type="match status" value="1"/>
</dbReference>
<keyword evidence="14" id="KW-1185">Reference proteome</keyword>
<dbReference type="InterPro" id="IPR054608">
    <property type="entry name" value="SYY-like_C"/>
</dbReference>
<keyword evidence="2 11" id="KW-0436">Ligase</keyword>
<evidence type="ECO:0000256" key="11">
    <source>
        <dbReference type="RuleBase" id="RU361234"/>
    </source>
</evidence>
<dbReference type="GO" id="GO:0009570">
    <property type="term" value="C:chloroplast stroma"/>
    <property type="evidence" value="ECO:0007669"/>
    <property type="project" value="TreeGrafter"/>
</dbReference>
<organism evidence="13 14">
    <name type="scientific">Apatococcus lobatus</name>
    <dbReference type="NCBI Taxonomy" id="904363"/>
    <lineage>
        <taxon>Eukaryota</taxon>
        <taxon>Viridiplantae</taxon>
        <taxon>Chlorophyta</taxon>
        <taxon>core chlorophytes</taxon>
        <taxon>Trebouxiophyceae</taxon>
        <taxon>Chlorellales</taxon>
        <taxon>Chlorellaceae</taxon>
        <taxon>Apatococcus</taxon>
    </lineage>
</organism>
<keyword evidence="6 11" id="KW-0648">Protein biosynthesis</keyword>
<dbReference type="GO" id="GO:0003723">
    <property type="term" value="F:RNA binding"/>
    <property type="evidence" value="ECO:0007669"/>
    <property type="project" value="UniProtKB-KW"/>
</dbReference>
<dbReference type="EC" id="6.1.1.1" evidence="1 11"/>
<dbReference type="GO" id="GO:0005829">
    <property type="term" value="C:cytosol"/>
    <property type="evidence" value="ECO:0007669"/>
    <property type="project" value="TreeGrafter"/>
</dbReference>
<dbReference type="GO" id="GO:0006437">
    <property type="term" value="P:tyrosyl-tRNA aminoacylation"/>
    <property type="evidence" value="ECO:0007669"/>
    <property type="project" value="InterPro"/>
</dbReference>
<evidence type="ECO:0000256" key="3">
    <source>
        <dbReference type="ARBA" id="ARBA00022741"/>
    </source>
</evidence>
<evidence type="ECO:0000256" key="5">
    <source>
        <dbReference type="ARBA" id="ARBA00022884"/>
    </source>
</evidence>
<dbReference type="Gene3D" id="3.10.290.10">
    <property type="entry name" value="RNA-binding S4 domain"/>
    <property type="match status" value="1"/>
</dbReference>
<evidence type="ECO:0000256" key="6">
    <source>
        <dbReference type="ARBA" id="ARBA00022917"/>
    </source>
</evidence>
<gene>
    <name evidence="13" type="ORF">WJX74_008378</name>
</gene>
<evidence type="ECO:0000256" key="7">
    <source>
        <dbReference type="ARBA" id="ARBA00023146"/>
    </source>
</evidence>
<keyword evidence="3 11" id="KW-0547">Nucleotide-binding</keyword>
<dbReference type="PANTHER" id="PTHR11766:SF0">
    <property type="entry name" value="TYROSINE--TRNA LIGASE, MITOCHONDRIAL"/>
    <property type="match status" value="1"/>
</dbReference>
<evidence type="ECO:0000256" key="1">
    <source>
        <dbReference type="ARBA" id="ARBA00013160"/>
    </source>
</evidence>
<dbReference type="PANTHER" id="PTHR11766">
    <property type="entry name" value="TYROSYL-TRNA SYNTHETASE"/>
    <property type="match status" value="1"/>
</dbReference>
<dbReference type="AlphaFoldDB" id="A0AAW1RWD5"/>
<dbReference type="SMART" id="SM00363">
    <property type="entry name" value="S4"/>
    <property type="match status" value="1"/>
</dbReference>
<keyword evidence="5 10" id="KW-0694">RNA-binding</keyword>
<dbReference type="FunFam" id="3.10.290.10:FF:000014">
    <property type="entry name" value="Tyrosine--tRNA ligase"/>
    <property type="match status" value="1"/>
</dbReference>
<evidence type="ECO:0000256" key="4">
    <source>
        <dbReference type="ARBA" id="ARBA00022840"/>
    </source>
</evidence>
<dbReference type="InterPro" id="IPR024088">
    <property type="entry name" value="Tyr-tRNA-ligase_bac-type"/>
</dbReference>
<evidence type="ECO:0000256" key="8">
    <source>
        <dbReference type="ARBA" id="ARBA00033323"/>
    </source>
</evidence>
<comment type="similarity">
    <text evidence="11">Belongs to the class-I aminoacyl-tRNA synthetase family.</text>
</comment>
<dbReference type="PROSITE" id="PS50889">
    <property type="entry name" value="S4"/>
    <property type="match status" value="1"/>
</dbReference>
<evidence type="ECO:0000313" key="13">
    <source>
        <dbReference type="EMBL" id="KAK9837952.1"/>
    </source>
</evidence>
<dbReference type="GO" id="GO:0004831">
    <property type="term" value="F:tyrosine-tRNA ligase activity"/>
    <property type="evidence" value="ECO:0007669"/>
    <property type="project" value="UniProtKB-EC"/>
</dbReference>
<dbReference type="NCBIfam" id="TIGR00234">
    <property type="entry name" value="tyrS"/>
    <property type="match status" value="1"/>
</dbReference>
<dbReference type="CDD" id="cd00805">
    <property type="entry name" value="TyrRS_core"/>
    <property type="match status" value="1"/>
</dbReference>
<reference evidence="13 14" key="1">
    <citation type="journal article" date="2024" name="Nat. Commun.">
        <title>Phylogenomics reveals the evolutionary origins of lichenization in chlorophyte algae.</title>
        <authorList>
            <person name="Puginier C."/>
            <person name="Libourel C."/>
            <person name="Otte J."/>
            <person name="Skaloud P."/>
            <person name="Haon M."/>
            <person name="Grisel S."/>
            <person name="Petersen M."/>
            <person name="Berrin J.G."/>
            <person name="Delaux P.M."/>
            <person name="Dal Grande F."/>
            <person name="Keller J."/>
        </authorList>
    </citation>
    <scope>NUCLEOTIDE SEQUENCE [LARGE SCALE GENOMIC DNA]</scope>
    <source>
        <strain evidence="13 14">SAG 2145</strain>
    </source>
</reference>
<comment type="caution">
    <text evidence="13">The sequence shown here is derived from an EMBL/GenBank/DDBJ whole genome shotgun (WGS) entry which is preliminary data.</text>
</comment>